<keyword evidence="13" id="KW-1185">Reference proteome</keyword>
<dbReference type="Pfam" id="PF00664">
    <property type="entry name" value="ABC_membrane"/>
    <property type="match status" value="2"/>
</dbReference>
<feature type="domain" description="ABC transporter" evidence="10">
    <location>
        <begin position="450"/>
        <end position="681"/>
    </location>
</feature>
<feature type="transmembrane region" description="Helical" evidence="9">
    <location>
        <begin position="251"/>
        <end position="269"/>
    </location>
</feature>
<evidence type="ECO:0000313" key="13">
    <source>
        <dbReference type="Proteomes" id="UP001211907"/>
    </source>
</evidence>
<keyword evidence="3 9" id="KW-0812">Transmembrane</keyword>
<dbReference type="EMBL" id="JADGJH010001253">
    <property type="protein sequence ID" value="KAJ3116045.1"/>
    <property type="molecule type" value="Genomic_DNA"/>
</dbReference>
<organism evidence="12 13">
    <name type="scientific">Physocladia obscura</name>
    <dbReference type="NCBI Taxonomy" id="109957"/>
    <lineage>
        <taxon>Eukaryota</taxon>
        <taxon>Fungi</taxon>
        <taxon>Fungi incertae sedis</taxon>
        <taxon>Chytridiomycota</taxon>
        <taxon>Chytridiomycota incertae sedis</taxon>
        <taxon>Chytridiomycetes</taxon>
        <taxon>Chytridiales</taxon>
        <taxon>Chytriomycetaceae</taxon>
        <taxon>Physocladia</taxon>
    </lineage>
</organism>
<protein>
    <submittedName>
        <fullName evidence="12">Uncharacterized protein</fullName>
    </submittedName>
</protein>
<dbReference type="Proteomes" id="UP001211907">
    <property type="component" value="Unassembled WGS sequence"/>
</dbReference>
<evidence type="ECO:0000256" key="8">
    <source>
        <dbReference type="ARBA" id="ARBA00023136"/>
    </source>
</evidence>
<dbReference type="SUPFAM" id="SSF90123">
    <property type="entry name" value="ABC transporter transmembrane region"/>
    <property type="match status" value="2"/>
</dbReference>
<dbReference type="GO" id="GO:0140359">
    <property type="term" value="F:ABC-type transporter activity"/>
    <property type="evidence" value="ECO:0007669"/>
    <property type="project" value="InterPro"/>
</dbReference>
<feature type="transmembrane region" description="Helical" evidence="9">
    <location>
        <begin position="144"/>
        <end position="163"/>
    </location>
</feature>
<keyword evidence="2" id="KW-0813">Transport</keyword>
<keyword evidence="5" id="KW-0547">Nucleotide-binding</keyword>
<feature type="non-terminal residue" evidence="12">
    <location>
        <position position="899"/>
    </location>
</feature>
<evidence type="ECO:0000256" key="9">
    <source>
        <dbReference type="SAM" id="Phobius"/>
    </source>
</evidence>
<evidence type="ECO:0000256" key="5">
    <source>
        <dbReference type="ARBA" id="ARBA00022741"/>
    </source>
</evidence>
<dbReference type="PROSITE" id="PS50929">
    <property type="entry name" value="ABC_TM1F"/>
    <property type="match status" value="2"/>
</dbReference>
<dbReference type="CDD" id="cd03250">
    <property type="entry name" value="ABCC_MRP_domain1"/>
    <property type="match status" value="1"/>
</dbReference>
<comment type="caution">
    <text evidence="12">The sequence shown here is derived from an EMBL/GenBank/DDBJ whole genome shotgun (WGS) entry which is preliminary data.</text>
</comment>
<dbReference type="InterPro" id="IPR027417">
    <property type="entry name" value="P-loop_NTPase"/>
</dbReference>
<dbReference type="Gene3D" id="1.20.1560.10">
    <property type="entry name" value="ABC transporter type 1, transmembrane domain"/>
    <property type="match status" value="2"/>
</dbReference>
<keyword evidence="4" id="KW-0677">Repeat</keyword>
<feature type="transmembrane region" description="Helical" evidence="9">
    <location>
        <begin position="328"/>
        <end position="352"/>
    </location>
</feature>
<dbReference type="Pfam" id="PF00005">
    <property type="entry name" value="ABC_tran"/>
    <property type="match status" value="1"/>
</dbReference>
<name>A0AAD5T030_9FUNG</name>
<evidence type="ECO:0000256" key="4">
    <source>
        <dbReference type="ARBA" id="ARBA00022737"/>
    </source>
</evidence>
<dbReference type="GO" id="GO:0016887">
    <property type="term" value="F:ATP hydrolysis activity"/>
    <property type="evidence" value="ECO:0007669"/>
    <property type="project" value="InterPro"/>
</dbReference>
<evidence type="ECO:0000256" key="2">
    <source>
        <dbReference type="ARBA" id="ARBA00022448"/>
    </source>
</evidence>
<dbReference type="CDD" id="cd18597">
    <property type="entry name" value="ABC_6TM_YOR1_D1_like"/>
    <property type="match status" value="1"/>
</dbReference>
<evidence type="ECO:0000256" key="3">
    <source>
        <dbReference type="ARBA" id="ARBA00022692"/>
    </source>
</evidence>
<keyword evidence="7 9" id="KW-1133">Transmembrane helix</keyword>
<evidence type="ECO:0000256" key="1">
    <source>
        <dbReference type="ARBA" id="ARBA00004128"/>
    </source>
</evidence>
<evidence type="ECO:0000313" key="12">
    <source>
        <dbReference type="EMBL" id="KAJ3116045.1"/>
    </source>
</evidence>
<proteinExistence type="predicted"/>
<dbReference type="SUPFAM" id="SSF52540">
    <property type="entry name" value="P-loop containing nucleoside triphosphate hydrolases"/>
    <property type="match status" value="1"/>
</dbReference>
<dbReference type="FunFam" id="3.40.50.300:FF:000997">
    <property type="entry name" value="Multidrug resistance-associated protein 1"/>
    <property type="match status" value="1"/>
</dbReference>
<feature type="domain" description="ABC transmembrane type-1" evidence="11">
    <location>
        <begin position="748"/>
        <end position="899"/>
    </location>
</feature>
<dbReference type="InterPro" id="IPR003439">
    <property type="entry name" value="ABC_transporter-like_ATP-bd"/>
</dbReference>
<evidence type="ECO:0000259" key="10">
    <source>
        <dbReference type="PROSITE" id="PS50893"/>
    </source>
</evidence>
<sequence length="899" mass="100538">MDELPLVSDSGEFLFATDLEPLPLYQVNVIKRLTFSWLDRLFKKGWKSPLVFNQLYQLPKRLQSETLADSFSVEWKKQLNTYLQKNQQVTKPSPDGKLLRSVLLKLAGKQVLSLGFQWIIEFATDRYDENQETINTTPYPLGRGLGLVFGLFLVQILGSIFSNHFNQEAAISAMSLRTMMVSIIYRKSLKLASSTRQEFTSGNIVNLISTDTNRLDDFVNDVNYIWNIPVALAINAGFLIVALGWPAVCGMALLVASVPLQGHLFSVMMKIRRTIAPITGNRVNLTSEVFSGIRIIKFFAWENAFAKKIATIRRSEIELVLKRSKMQAIIMTQAQAIPVLCSCITFMIYGSIHSLDPAAIFSSLSWFNQLRLPLIIFPIVLNSTAEFKIALVRIEALLLATEVENFAITDSNAVYAISVENCDFEWSGQVYFHGFQKSKFSLSEGKNVKVKKNDTSDSEIFEESANSHAVVQSLSLRNINLHIKNGELVAVVGAVGSGKSSLLNALIGEMWKVSGEVAFSGSLSYAAQTAWIQNATIKENILFGKPFDKQKYLKVLVDSALLSDMKILPHGDQTSIGERGINLSGGQKQRVNLARLLYCDSDIVLIDDPLSAVDAHVGAHLFTRCIKNALAGRTRILVTHQLHFLPQCDKVIVMKDGYIAEQGTYQELITNNGDFARMIASYGSHTDSDSEDDEHGKEELSAKREKEVIELEHVLDTKKGGKNIMTVEDQETGNVSTRVWLNYIRASGGLFGFIIPLVFILIVYQLGYIGNNLWLTWWTDNQFNMNTIQYLIGYIIMALIMIGGTYAYALFFAFSGTKASKNLHEKAFDQILRAPVFFFDTTPLGRIINRFSRDMDFVDSNLSISFRQFASQVGVTFSTFIIMCAAIPWFTVPCVPAIG</sequence>
<dbReference type="AlphaFoldDB" id="A0AAD5T030"/>
<dbReference type="InterPro" id="IPR011527">
    <property type="entry name" value="ABC1_TM_dom"/>
</dbReference>
<feature type="transmembrane region" description="Helical" evidence="9">
    <location>
        <begin position="748"/>
        <end position="768"/>
    </location>
</feature>
<comment type="subcellular location">
    <subcellularLocation>
        <location evidence="1">Vacuole membrane</location>
        <topology evidence="1">Multi-pass membrane protein</topology>
    </subcellularLocation>
</comment>
<feature type="transmembrane region" description="Helical" evidence="9">
    <location>
        <begin position="869"/>
        <end position="890"/>
    </location>
</feature>
<evidence type="ECO:0000259" key="11">
    <source>
        <dbReference type="PROSITE" id="PS50929"/>
    </source>
</evidence>
<dbReference type="Gene3D" id="3.40.50.300">
    <property type="entry name" value="P-loop containing nucleotide triphosphate hydrolases"/>
    <property type="match status" value="1"/>
</dbReference>
<dbReference type="SMART" id="SM00382">
    <property type="entry name" value="AAA"/>
    <property type="match status" value="1"/>
</dbReference>
<keyword evidence="6" id="KW-0067">ATP-binding</keyword>
<feature type="domain" description="ABC transmembrane type-1" evidence="11">
    <location>
        <begin position="111"/>
        <end position="386"/>
    </location>
</feature>
<dbReference type="GO" id="GO:0000329">
    <property type="term" value="C:fungal-type vacuole membrane"/>
    <property type="evidence" value="ECO:0007669"/>
    <property type="project" value="UniProtKB-ARBA"/>
</dbReference>
<keyword evidence="8 9" id="KW-0472">Membrane</keyword>
<dbReference type="PANTHER" id="PTHR24223">
    <property type="entry name" value="ATP-BINDING CASSETTE SUB-FAMILY C"/>
    <property type="match status" value="1"/>
</dbReference>
<evidence type="ECO:0000256" key="6">
    <source>
        <dbReference type="ARBA" id="ARBA00022840"/>
    </source>
</evidence>
<dbReference type="InterPro" id="IPR003593">
    <property type="entry name" value="AAA+_ATPase"/>
</dbReference>
<feature type="transmembrane region" description="Helical" evidence="9">
    <location>
        <begin position="224"/>
        <end position="245"/>
    </location>
</feature>
<feature type="transmembrane region" description="Helical" evidence="9">
    <location>
        <begin position="372"/>
        <end position="391"/>
    </location>
</feature>
<gene>
    <name evidence="12" type="ORF">HK100_001174</name>
</gene>
<feature type="transmembrane region" description="Helical" evidence="9">
    <location>
        <begin position="788"/>
        <end position="814"/>
    </location>
</feature>
<evidence type="ECO:0000256" key="7">
    <source>
        <dbReference type="ARBA" id="ARBA00022989"/>
    </source>
</evidence>
<dbReference type="PROSITE" id="PS50893">
    <property type="entry name" value="ABC_TRANSPORTER_2"/>
    <property type="match status" value="1"/>
</dbReference>
<reference evidence="12" key="1">
    <citation type="submission" date="2020-05" db="EMBL/GenBank/DDBJ databases">
        <title>Phylogenomic resolution of chytrid fungi.</title>
        <authorList>
            <person name="Stajich J.E."/>
            <person name="Amses K."/>
            <person name="Simmons R."/>
            <person name="Seto K."/>
            <person name="Myers J."/>
            <person name="Bonds A."/>
            <person name="Quandt C.A."/>
            <person name="Barry K."/>
            <person name="Liu P."/>
            <person name="Grigoriev I."/>
            <person name="Longcore J.E."/>
            <person name="James T.Y."/>
        </authorList>
    </citation>
    <scope>NUCLEOTIDE SEQUENCE</scope>
    <source>
        <strain evidence="12">JEL0513</strain>
    </source>
</reference>
<dbReference type="PANTHER" id="PTHR24223:SF443">
    <property type="entry name" value="MULTIDRUG-RESISTANCE LIKE PROTEIN 1, ISOFORM I"/>
    <property type="match status" value="1"/>
</dbReference>
<dbReference type="GO" id="GO:0005524">
    <property type="term" value="F:ATP binding"/>
    <property type="evidence" value="ECO:0007669"/>
    <property type="project" value="UniProtKB-KW"/>
</dbReference>
<dbReference type="PROSITE" id="PS00211">
    <property type="entry name" value="ABC_TRANSPORTER_1"/>
    <property type="match status" value="1"/>
</dbReference>
<dbReference type="InterPro" id="IPR017871">
    <property type="entry name" value="ABC_transporter-like_CS"/>
</dbReference>
<dbReference type="InterPro" id="IPR036640">
    <property type="entry name" value="ABC1_TM_sf"/>
</dbReference>
<accession>A0AAD5T030</accession>
<dbReference type="InterPro" id="IPR050173">
    <property type="entry name" value="ABC_transporter_C-like"/>
</dbReference>